<evidence type="ECO:0000313" key="2">
    <source>
        <dbReference type="EMBL" id="KAG8233037.1"/>
    </source>
</evidence>
<dbReference type="Gene3D" id="2.60.40.770">
    <property type="match status" value="1"/>
</dbReference>
<sequence length="125" mass="13740">MEKVILFAVLLFGAAYSLDFEHCAEEINRIDMEVHVNHGDAEITFAGEGVHKCSGFQEGECKYAAGTKVNYFFLFPVFIESNEEEVLQFKITLKNENGTPLTCAKFNAKIRDGAAAEVPVAEGSA</sequence>
<dbReference type="InterPro" id="IPR014756">
    <property type="entry name" value="Ig_E-set"/>
</dbReference>
<keyword evidence="1" id="KW-0732">Signal</keyword>
<organism evidence="2 3">
    <name type="scientific">Ladona fulva</name>
    <name type="common">Scarce chaser dragonfly</name>
    <name type="synonym">Libellula fulva</name>
    <dbReference type="NCBI Taxonomy" id="123851"/>
    <lineage>
        <taxon>Eukaryota</taxon>
        <taxon>Metazoa</taxon>
        <taxon>Ecdysozoa</taxon>
        <taxon>Arthropoda</taxon>
        <taxon>Hexapoda</taxon>
        <taxon>Insecta</taxon>
        <taxon>Pterygota</taxon>
        <taxon>Palaeoptera</taxon>
        <taxon>Odonata</taxon>
        <taxon>Epiprocta</taxon>
        <taxon>Anisoptera</taxon>
        <taxon>Libelluloidea</taxon>
        <taxon>Libellulidae</taxon>
        <taxon>Ladona</taxon>
    </lineage>
</organism>
<comment type="caution">
    <text evidence="2">The sequence shown here is derived from an EMBL/GenBank/DDBJ whole genome shotgun (WGS) entry which is preliminary data.</text>
</comment>
<proteinExistence type="predicted"/>
<name>A0A8K0KEL0_LADFU</name>
<dbReference type="Proteomes" id="UP000792457">
    <property type="component" value="Unassembled WGS sequence"/>
</dbReference>
<reference evidence="2" key="2">
    <citation type="submission" date="2017-10" db="EMBL/GenBank/DDBJ databases">
        <title>Ladona fulva Genome sequencing and assembly.</title>
        <authorList>
            <person name="Murali S."/>
            <person name="Richards S."/>
            <person name="Bandaranaike D."/>
            <person name="Bellair M."/>
            <person name="Blankenburg K."/>
            <person name="Chao H."/>
            <person name="Dinh H."/>
            <person name="Doddapaneni H."/>
            <person name="Dugan-Rocha S."/>
            <person name="Elkadiri S."/>
            <person name="Gnanaolivu R."/>
            <person name="Hernandez B."/>
            <person name="Skinner E."/>
            <person name="Javaid M."/>
            <person name="Lee S."/>
            <person name="Li M."/>
            <person name="Ming W."/>
            <person name="Munidasa M."/>
            <person name="Muniz J."/>
            <person name="Nguyen L."/>
            <person name="Hughes D."/>
            <person name="Osuji N."/>
            <person name="Pu L.-L."/>
            <person name="Puazo M."/>
            <person name="Qu C."/>
            <person name="Quiroz J."/>
            <person name="Raj R."/>
            <person name="Weissenberger G."/>
            <person name="Xin Y."/>
            <person name="Zou X."/>
            <person name="Han Y."/>
            <person name="Worley K."/>
            <person name="Muzny D."/>
            <person name="Gibbs R."/>
        </authorList>
    </citation>
    <scope>NUCLEOTIDE SEQUENCE</scope>
    <source>
        <strain evidence="2">Sampled in the wild</strain>
    </source>
</reference>
<gene>
    <name evidence="2" type="ORF">J437_LFUL004258</name>
</gene>
<dbReference type="EMBL" id="KZ308684">
    <property type="protein sequence ID" value="KAG8233037.1"/>
    <property type="molecule type" value="Genomic_DNA"/>
</dbReference>
<reference evidence="2" key="1">
    <citation type="submission" date="2013-04" db="EMBL/GenBank/DDBJ databases">
        <authorList>
            <person name="Qu J."/>
            <person name="Murali S.C."/>
            <person name="Bandaranaike D."/>
            <person name="Bellair M."/>
            <person name="Blankenburg K."/>
            <person name="Chao H."/>
            <person name="Dinh H."/>
            <person name="Doddapaneni H."/>
            <person name="Downs B."/>
            <person name="Dugan-Rocha S."/>
            <person name="Elkadiri S."/>
            <person name="Gnanaolivu R.D."/>
            <person name="Hernandez B."/>
            <person name="Javaid M."/>
            <person name="Jayaseelan J.C."/>
            <person name="Lee S."/>
            <person name="Li M."/>
            <person name="Ming W."/>
            <person name="Munidasa M."/>
            <person name="Muniz J."/>
            <person name="Nguyen L."/>
            <person name="Ongeri F."/>
            <person name="Osuji N."/>
            <person name="Pu L.-L."/>
            <person name="Puazo M."/>
            <person name="Qu C."/>
            <person name="Quiroz J."/>
            <person name="Raj R."/>
            <person name="Weissenberger G."/>
            <person name="Xin Y."/>
            <person name="Zou X."/>
            <person name="Han Y."/>
            <person name="Richards S."/>
            <person name="Worley K."/>
            <person name="Muzny D."/>
            <person name="Gibbs R."/>
        </authorList>
    </citation>
    <scope>NUCLEOTIDE SEQUENCE</scope>
    <source>
        <strain evidence="2">Sampled in the wild</strain>
    </source>
</reference>
<feature type="signal peptide" evidence="1">
    <location>
        <begin position="1"/>
        <end position="17"/>
    </location>
</feature>
<dbReference type="OrthoDB" id="10585606at2759"/>
<keyword evidence="3" id="KW-1185">Reference proteome</keyword>
<dbReference type="SUPFAM" id="SSF81296">
    <property type="entry name" value="E set domains"/>
    <property type="match status" value="1"/>
</dbReference>
<accession>A0A8K0KEL0</accession>
<evidence type="ECO:0000313" key="3">
    <source>
        <dbReference type="Proteomes" id="UP000792457"/>
    </source>
</evidence>
<feature type="chain" id="PRO_5035438526" evidence="1">
    <location>
        <begin position="18"/>
        <end position="125"/>
    </location>
</feature>
<dbReference type="AlphaFoldDB" id="A0A8K0KEL0"/>
<protein>
    <submittedName>
        <fullName evidence="2">Uncharacterized protein</fullName>
    </submittedName>
</protein>
<evidence type="ECO:0000256" key="1">
    <source>
        <dbReference type="SAM" id="SignalP"/>
    </source>
</evidence>